<protein>
    <submittedName>
        <fullName evidence="1">Uncharacterized protein</fullName>
    </submittedName>
</protein>
<gene>
    <name evidence="1" type="ORF">S12H4_43479</name>
</gene>
<comment type="caution">
    <text evidence="1">The sequence shown here is derived from an EMBL/GenBank/DDBJ whole genome shotgun (WGS) entry which is preliminary data.</text>
</comment>
<feature type="non-terminal residue" evidence="1">
    <location>
        <position position="33"/>
    </location>
</feature>
<dbReference type="EMBL" id="BARW01026689">
    <property type="protein sequence ID" value="GAJ08215.1"/>
    <property type="molecule type" value="Genomic_DNA"/>
</dbReference>
<sequence length="33" mass="3656">MQLVSNNLVCPQLLFIAHNNFVTSGIQLDNIKA</sequence>
<evidence type="ECO:0000313" key="1">
    <source>
        <dbReference type="EMBL" id="GAJ08215.1"/>
    </source>
</evidence>
<proteinExistence type="predicted"/>
<accession>X1VJW6</accession>
<dbReference type="AlphaFoldDB" id="X1VJW6"/>
<name>X1VJW6_9ZZZZ</name>
<reference evidence="1" key="1">
    <citation type="journal article" date="2014" name="Front. Microbiol.">
        <title>High frequency of phylogenetically diverse reductive dehalogenase-homologous genes in deep subseafloor sedimentary metagenomes.</title>
        <authorList>
            <person name="Kawai M."/>
            <person name="Futagami T."/>
            <person name="Toyoda A."/>
            <person name="Takaki Y."/>
            <person name="Nishi S."/>
            <person name="Hori S."/>
            <person name="Arai W."/>
            <person name="Tsubouchi T."/>
            <person name="Morono Y."/>
            <person name="Uchiyama I."/>
            <person name="Ito T."/>
            <person name="Fujiyama A."/>
            <person name="Inagaki F."/>
            <person name="Takami H."/>
        </authorList>
    </citation>
    <scope>NUCLEOTIDE SEQUENCE</scope>
    <source>
        <strain evidence="1">Expedition CK06-06</strain>
    </source>
</reference>
<organism evidence="1">
    <name type="scientific">marine sediment metagenome</name>
    <dbReference type="NCBI Taxonomy" id="412755"/>
    <lineage>
        <taxon>unclassified sequences</taxon>
        <taxon>metagenomes</taxon>
        <taxon>ecological metagenomes</taxon>
    </lineage>
</organism>